<gene>
    <name evidence="1" type="ORF">D8B20_21360</name>
</gene>
<evidence type="ECO:0008006" key="3">
    <source>
        <dbReference type="Google" id="ProtNLM"/>
    </source>
</evidence>
<reference evidence="1 2" key="1">
    <citation type="submission" date="2018-10" db="EMBL/GenBank/DDBJ databases">
        <title>Genome Sequencing of Pantoea dispersa DSM 32899.</title>
        <authorList>
            <person name="Nawrath M."/>
            <person name="Ottenheim C."/>
            <person name="Wilm A."/>
            <person name="Zimmermann W."/>
            <person name="Wu J.C."/>
        </authorList>
    </citation>
    <scope>NUCLEOTIDE SEQUENCE [LARGE SCALE GENOMIC DNA]</scope>
    <source>
        <strain evidence="1 2">DSM 32899</strain>
        <plasmid evidence="1 2">unnamed3</plasmid>
    </source>
</reference>
<dbReference type="Proteomes" id="UP000319411">
    <property type="component" value="Plasmid unnamed3"/>
</dbReference>
<organism evidence="1 2">
    <name type="scientific">Candidatus Pantoea soli</name>
    <dbReference type="NCBI Taxonomy" id="3098669"/>
    <lineage>
        <taxon>Bacteria</taxon>
        <taxon>Pseudomonadati</taxon>
        <taxon>Pseudomonadota</taxon>
        <taxon>Gammaproteobacteria</taxon>
        <taxon>Enterobacterales</taxon>
        <taxon>Erwiniaceae</taxon>
        <taxon>Pantoea</taxon>
    </lineage>
</organism>
<name>A0A518XJW1_9GAMM</name>
<accession>A0A518XJW1</accession>
<keyword evidence="2" id="KW-1185">Reference proteome</keyword>
<proteinExistence type="predicted"/>
<dbReference type="EMBL" id="CP032705">
    <property type="protein sequence ID" value="QDY44478.1"/>
    <property type="molecule type" value="Genomic_DNA"/>
</dbReference>
<geneLocation type="plasmid" evidence="1 2">
    <name>unnamed3</name>
</geneLocation>
<evidence type="ECO:0000313" key="2">
    <source>
        <dbReference type="Proteomes" id="UP000319411"/>
    </source>
</evidence>
<evidence type="ECO:0000313" key="1">
    <source>
        <dbReference type="EMBL" id="QDY44478.1"/>
    </source>
</evidence>
<dbReference type="KEGG" id="pdis:D8B20_21360"/>
<protein>
    <recommendedName>
        <fullName evidence="3">Dpoa decarboxylase</fullName>
    </recommendedName>
</protein>
<dbReference type="AlphaFoldDB" id="A0A518XJW1"/>
<sequence length="101" mass="11605">MIDMTGYVRNPWSKEHDSIHADVLIRRIEKAAGKACGCHYEIYEKYCLDSLFEILSKLNADDARVLCEVAEMRGYNLSDEGMDAVDKAYSELMTEIHKEQI</sequence>
<dbReference type="RefSeq" id="WP_145892094.1">
    <property type="nucleotide sequence ID" value="NZ_CP032705.1"/>
</dbReference>
<dbReference type="OrthoDB" id="6504897at2"/>
<keyword evidence="1" id="KW-0614">Plasmid</keyword>